<dbReference type="PROSITE" id="PS00166">
    <property type="entry name" value="ENOYL_COA_HYDRATASE"/>
    <property type="match status" value="1"/>
</dbReference>
<dbReference type="PANTHER" id="PTHR43149:SF1">
    <property type="entry name" value="DELTA(3,5)-DELTA(2,4)-DIENOYL-COA ISOMERASE, MITOCHONDRIAL"/>
    <property type="match status" value="1"/>
</dbReference>
<evidence type="ECO:0000256" key="5">
    <source>
        <dbReference type="ARBA" id="ARBA00023235"/>
    </source>
</evidence>
<sequence length="270" mass="29124">MSDRVIVTINDGIAEVRFNRADKRNALDREQFAAIAEAGESLKTADGVRAVVLVGDGESFCAGLDFSIFGDMAGGNGAGGENDRGNPGAMEDGRITHLGQQVCWVWEELPMPVIAAVHGHALGGGLQIALGADIRIAHPDTKWSVREVHWGLVPDMTGTFMLSKVVRQDVARELTYTARMVGGREAYDLGLVTRLSDTPYEDAMALAREIAGRSPGAVRGAKTAFKHLFDESAAEQFELERRLIGEQIGSPNQVESVMANMEKRAPNFAD</sequence>
<dbReference type="CDD" id="cd06558">
    <property type="entry name" value="crotonase-like"/>
    <property type="match status" value="1"/>
</dbReference>
<dbReference type="InterPro" id="IPR018376">
    <property type="entry name" value="Enoyl-CoA_hyd/isom_CS"/>
</dbReference>
<dbReference type="GO" id="GO:0006635">
    <property type="term" value="P:fatty acid beta-oxidation"/>
    <property type="evidence" value="ECO:0007669"/>
    <property type="project" value="UniProtKB-UniPathway"/>
</dbReference>
<dbReference type="UniPathway" id="UPA00659"/>
<comment type="caution">
    <text evidence="7">The sequence shown here is derived from an EMBL/GenBank/DDBJ whole genome shotgun (WGS) entry which is preliminary data.</text>
</comment>
<dbReference type="GO" id="GO:0016853">
    <property type="term" value="F:isomerase activity"/>
    <property type="evidence" value="ECO:0007669"/>
    <property type="project" value="UniProtKB-KW"/>
</dbReference>
<evidence type="ECO:0000256" key="3">
    <source>
        <dbReference type="ARBA" id="ARBA00022832"/>
    </source>
</evidence>
<evidence type="ECO:0000256" key="4">
    <source>
        <dbReference type="ARBA" id="ARBA00023098"/>
    </source>
</evidence>
<evidence type="ECO:0000256" key="6">
    <source>
        <dbReference type="RuleBase" id="RU003707"/>
    </source>
</evidence>
<dbReference type="InterPro" id="IPR045002">
    <property type="entry name" value="Ech1-like"/>
</dbReference>
<dbReference type="SUPFAM" id="SSF52096">
    <property type="entry name" value="ClpP/crotonase"/>
    <property type="match status" value="1"/>
</dbReference>
<keyword evidence="5" id="KW-0413">Isomerase</keyword>
<dbReference type="RefSeq" id="WP_133869141.1">
    <property type="nucleotide sequence ID" value="NZ_SOAU01000001.1"/>
</dbReference>
<dbReference type="NCBIfam" id="NF005699">
    <property type="entry name" value="PRK07509.1"/>
    <property type="match status" value="1"/>
</dbReference>
<gene>
    <name evidence="7" type="ORF">BDK89_2402</name>
</gene>
<keyword evidence="3" id="KW-0276">Fatty acid metabolism</keyword>
<dbReference type="InterPro" id="IPR014748">
    <property type="entry name" value="Enoyl-CoA_hydra_C"/>
</dbReference>
<dbReference type="Pfam" id="PF00378">
    <property type="entry name" value="ECH_1"/>
    <property type="match status" value="1"/>
</dbReference>
<dbReference type="Proteomes" id="UP000294558">
    <property type="component" value="Unassembled WGS sequence"/>
</dbReference>
<dbReference type="PANTHER" id="PTHR43149">
    <property type="entry name" value="ENOYL-COA HYDRATASE"/>
    <property type="match status" value="1"/>
</dbReference>
<reference evidence="7 8" key="1">
    <citation type="submission" date="2019-03" db="EMBL/GenBank/DDBJ databases">
        <title>Sequencing the genomes of 1000 actinobacteria strains.</title>
        <authorList>
            <person name="Klenk H.-P."/>
        </authorList>
    </citation>
    <scope>NUCLEOTIDE SEQUENCE [LARGE SCALE GENOMIC DNA]</scope>
    <source>
        <strain evidence="7 8">DSM 18936</strain>
    </source>
</reference>
<dbReference type="OrthoDB" id="8452484at2"/>
<proteinExistence type="inferred from homology"/>
<dbReference type="Gene3D" id="3.90.226.10">
    <property type="entry name" value="2-enoyl-CoA Hydratase, Chain A, domain 1"/>
    <property type="match status" value="1"/>
</dbReference>
<protein>
    <submittedName>
        <fullName evidence="7">Enoyl-CoA hydratase/carnithine racemase</fullName>
    </submittedName>
</protein>
<dbReference type="InterPro" id="IPR029045">
    <property type="entry name" value="ClpP/crotonase-like_dom_sf"/>
</dbReference>
<keyword evidence="8" id="KW-1185">Reference proteome</keyword>
<dbReference type="Gene3D" id="1.10.12.10">
    <property type="entry name" value="Lyase 2-enoyl-coa Hydratase, Chain A, domain 2"/>
    <property type="match status" value="1"/>
</dbReference>
<evidence type="ECO:0000256" key="1">
    <source>
        <dbReference type="ARBA" id="ARBA00005005"/>
    </source>
</evidence>
<dbReference type="EMBL" id="SOAU01000001">
    <property type="protein sequence ID" value="TDT16804.1"/>
    <property type="molecule type" value="Genomic_DNA"/>
</dbReference>
<dbReference type="AlphaFoldDB" id="A0A4R7I134"/>
<organism evidence="7 8">
    <name type="scientific">Ilumatobacter fluminis</name>
    <dbReference type="NCBI Taxonomy" id="467091"/>
    <lineage>
        <taxon>Bacteria</taxon>
        <taxon>Bacillati</taxon>
        <taxon>Actinomycetota</taxon>
        <taxon>Acidimicrobiia</taxon>
        <taxon>Acidimicrobiales</taxon>
        <taxon>Ilumatobacteraceae</taxon>
        <taxon>Ilumatobacter</taxon>
    </lineage>
</organism>
<accession>A0A4R7I134</accession>
<evidence type="ECO:0000256" key="2">
    <source>
        <dbReference type="ARBA" id="ARBA00005254"/>
    </source>
</evidence>
<evidence type="ECO:0000313" key="7">
    <source>
        <dbReference type="EMBL" id="TDT16804.1"/>
    </source>
</evidence>
<comment type="similarity">
    <text evidence="2 6">Belongs to the enoyl-CoA hydratase/isomerase family.</text>
</comment>
<keyword evidence="4" id="KW-0443">Lipid metabolism</keyword>
<name>A0A4R7I134_9ACTN</name>
<dbReference type="InterPro" id="IPR001753">
    <property type="entry name" value="Enoyl-CoA_hydra/iso"/>
</dbReference>
<evidence type="ECO:0000313" key="8">
    <source>
        <dbReference type="Proteomes" id="UP000294558"/>
    </source>
</evidence>
<comment type="pathway">
    <text evidence="1">Lipid metabolism; fatty acid beta-oxidation.</text>
</comment>